<name>A0A382SLC9_9ZZZZ</name>
<dbReference type="Gene3D" id="2.60.40.10">
    <property type="entry name" value="Immunoglobulins"/>
    <property type="match status" value="1"/>
</dbReference>
<dbReference type="GO" id="GO:0005975">
    <property type="term" value="P:carbohydrate metabolic process"/>
    <property type="evidence" value="ECO:0007669"/>
    <property type="project" value="TreeGrafter"/>
</dbReference>
<dbReference type="PANTHER" id="PTHR22901:SF0">
    <property type="entry name" value="SIALATE O-ACETYLESTERASE"/>
    <property type="match status" value="1"/>
</dbReference>
<organism evidence="1">
    <name type="scientific">marine metagenome</name>
    <dbReference type="NCBI Taxonomy" id="408172"/>
    <lineage>
        <taxon>unclassified sequences</taxon>
        <taxon>metagenomes</taxon>
        <taxon>ecological metagenomes</taxon>
    </lineage>
</organism>
<gene>
    <name evidence="1" type="ORF">METZ01_LOCUS363553</name>
</gene>
<dbReference type="InterPro" id="IPR039329">
    <property type="entry name" value="SIAE"/>
</dbReference>
<protein>
    <recommendedName>
        <fullName evidence="2">Sialate O-acetylesterase</fullName>
    </recommendedName>
</protein>
<sequence>MYRFFFLLGFVAFAVKADVKLPTVFSDHMVLQRGNVAPVWGWAEPGEKVTVRFGGQTKSVIAGKNGEWLVRLDAIKDVTGKGELRVKGKNT</sequence>
<dbReference type="GO" id="GO:0001681">
    <property type="term" value="F:sialate O-acetylesterase activity"/>
    <property type="evidence" value="ECO:0007669"/>
    <property type="project" value="InterPro"/>
</dbReference>
<evidence type="ECO:0008006" key="2">
    <source>
        <dbReference type="Google" id="ProtNLM"/>
    </source>
</evidence>
<evidence type="ECO:0000313" key="1">
    <source>
        <dbReference type="EMBL" id="SVD10699.1"/>
    </source>
</evidence>
<dbReference type="AlphaFoldDB" id="A0A382SLC9"/>
<dbReference type="PANTHER" id="PTHR22901">
    <property type="entry name" value="SIALATE O-ACETYLESTERASE"/>
    <property type="match status" value="1"/>
</dbReference>
<reference evidence="1" key="1">
    <citation type="submission" date="2018-05" db="EMBL/GenBank/DDBJ databases">
        <authorList>
            <person name="Lanie J.A."/>
            <person name="Ng W.-L."/>
            <person name="Kazmierczak K.M."/>
            <person name="Andrzejewski T.M."/>
            <person name="Davidsen T.M."/>
            <person name="Wayne K.J."/>
            <person name="Tettelin H."/>
            <person name="Glass J.I."/>
            <person name="Rusch D."/>
            <person name="Podicherti R."/>
            <person name="Tsui H.-C.T."/>
            <person name="Winkler M.E."/>
        </authorList>
    </citation>
    <scope>NUCLEOTIDE SEQUENCE</scope>
</reference>
<feature type="non-terminal residue" evidence="1">
    <location>
        <position position="91"/>
    </location>
</feature>
<dbReference type="InterPro" id="IPR013783">
    <property type="entry name" value="Ig-like_fold"/>
</dbReference>
<accession>A0A382SLC9</accession>
<dbReference type="EMBL" id="UINC01129950">
    <property type="protein sequence ID" value="SVD10699.1"/>
    <property type="molecule type" value="Genomic_DNA"/>
</dbReference>
<proteinExistence type="predicted"/>